<keyword evidence="1" id="KW-0653">Protein transport</keyword>
<accession>A0A9R1VLB1</accession>
<dbReference type="GO" id="GO:0015031">
    <property type="term" value="P:protein transport"/>
    <property type="evidence" value="ECO:0007669"/>
    <property type="project" value="UniProtKB-KW"/>
</dbReference>
<comment type="caution">
    <text evidence="3">The sequence shown here is derived from an EMBL/GenBank/DDBJ whole genome shotgun (WGS) entry which is preliminary data.</text>
</comment>
<comment type="function">
    <text evidence="1">Component of the coat protein complex II (COPII) which promotes the formation of transport vesicles from the endoplasmic reticulum (ER). The coat has two main functions, the physical deformation of the endoplasmic reticulum membrane into vesicles and the selection of cargo molecules.</text>
</comment>
<dbReference type="GO" id="GO:0005789">
    <property type="term" value="C:endoplasmic reticulum membrane"/>
    <property type="evidence" value="ECO:0007669"/>
    <property type="project" value="UniProtKB-SubCell"/>
</dbReference>
<name>A0A9R1VLB1_LACSA</name>
<keyword evidence="1" id="KW-0256">Endoplasmic reticulum</keyword>
<keyword evidence="1" id="KW-0472">Membrane</keyword>
<dbReference type="PANTHER" id="PTHR11141:SF0">
    <property type="entry name" value="PROTEIN TRANSPORT PROTEIN SEC23"/>
    <property type="match status" value="1"/>
</dbReference>
<dbReference type="AlphaFoldDB" id="A0A9R1VLB1"/>
<dbReference type="GO" id="GO:0046872">
    <property type="term" value="F:metal ion binding"/>
    <property type="evidence" value="ECO:0007669"/>
    <property type="project" value="UniProtKB-KW"/>
</dbReference>
<dbReference type="Proteomes" id="UP000235145">
    <property type="component" value="Unassembled WGS sequence"/>
</dbReference>
<dbReference type="GO" id="GO:0016192">
    <property type="term" value="P:vesicle-mediated transport"/>
    <property type="evidence" value="ECO:0007669"/>
    <property type="project" value="UniProtKB-KW"/>
</dbReference>
<dbReference type="GO" id="GO:0012507">
    <property type="term" value="C:ER to Golgi transport vesicle membrane"/>
    <property type="evidence" value="ECO:0007669"/>
    <property type="project" value="UniProtKB-SubCell"/>
</dbReference>
<evidence type="ECO:0000256" key="1">
    <source>
        <dbReference type="RuleBase" id="RU365030"/>
    </source>
</evidence>
<evidence type="ECO:0000259" key="2">
    <source>
        <dbReference type="Pfam" id="PF08033"/>
    </source>
</evidence>
<dbReference type="InterPro" id="IPR037364">
    <property type="entry name" value="Sec23"/>
</dbReference>
<evidence type="ECO:0000313" key="4">
    <source>
        <dbReference type="Proteomes" id="UP000235145"/>
    </source>
</evidence>
<reference evidence="3 4" key="1">
    <citation type="journal article" date="2017" name="Nat. Commun.">
        <title>Genome assembly with in vitro proximity ligation data and whole-genome triplication in lettuce.</title>
        <authorList>
            <person name="Reyes-Chin-Wo S."/>
            <person name="Wang Z."/>
            <person name="Yang X."/>
            <person name="Kozik A."/>
            <person name="Arikit S."/>
            <person name="Song C."/>
            <person name="Xia L."/>
            <person name="Froenicke L."/>
            <person name="Lavelle D.O."/>
            <person name="Truco M.J."/>
            <person name="Xia R."/>
            <person name="Zhu S."/>
            <person name="Xu C."/>
            <person name="Xu H."/>
            <person name="Xu X."/>
            <person name="Cox K."/>
            <person name="Korf I."/>
            <person name="Meyers B.C."/>
            <person name="Michelmore R.W."/>
        </authorList>
    </citation>
    <scope>NUCLEOTIDE SEQUENCE [LARGE SCALE GENOMIC DNA]</scope>
    <source>
        <strain evidence="4">cv. Salinas</strain>
        <tissue evidence="3">Seedlings</tissue>
    </source>
</reference>
<evidence type="ECO:0000313" key="3">
    <source>
        <dbReference type="EMBL" id="KAJ0208108.1"/>
    </source>
</evidence>
<comment type="similarity">
    <text evidence="1">Belongs to the SEC23/SEC24 family. SEC23 subfamily.</text>
</comment>
<keyword evidence="1" id="KW-0968">Cytoplasmic vesicle</keyword>
<feature type="domain" description="Sec23/Sec24 beta-sandwich" evidence="2">
    <location>
        <begin position="29"/>
        <end position="112"/>
    </location>
</feature>
<protein>
    <recommendedName>
        <fullName evidence="1">Protein transport protein SEC23</fullName>
    </recommendedName>
</protein>
<dbReference type="Gene3D" id="2.60.40.1670">
    <property type="entry name" value="beta-sandwich domain of Sec23/24"/>
    <property type="match status" value="1"/>
</dbReference>
<organism evidence="3 4">
    <name type="scientific">Lactuca sativa</name>
    <name type="common">Garden lettuce</name>
    <dbReference type="NCBI Taxonomy" id="4236"/>
    <lineage>
        <taxon>Eukaryota</taxon>
        <taxon>Viridiplantae</taxon>
        <taxon>Streptophyta</taxon>
        <taxon>Embryophyta</taxon>
        <taxon>Tracheophyta</taxon>
        <taxon>Spermatophyta</taxon>
        <taxon>Magnoliopsida</taxon>
        <taxon>eudicotyledons</taxon>
        <taxon>Gunneridae</taxon>
        <taxon>Pentapetalae</taxon>
        <taxon>asterids</taxon>
        <taxon>campanulids</taxon>
        <taxon>Asterales</taxon>
        <taxon>Asteraceae</taxon>
        <taxon>Cichorioideae</taxon>
        <taxon>Cichorieae</taxon>
        <taxon>Lactucinae</taxon>
        <taxon>Lactuca</taxon>
    </lineage>
</organism>
<keyword evidence="4" id="KW-1185">Reference proteome</keyword>
<comment type="subcellular location">
    <subcellularLocation>
        <location evidence="1">Cytoplasmic vesicle</location>
        <location evidence="1">COPII-coated vesicle membrane</location>
        <topology evidence="1">Peripheral membrane protein</topology>
        <orientation evidence="1">Cytoplasmic side</orientation>
    </subcellularLocation>
    <subcellularLocation>
        <location evidence="1">Endoplasmic reticulum membrane</location>
        <topology evidence="1">Peripheral membrane protein</topology>
        <orientation evidence="1">Cytoplasmic side</orientation>
    </subcellularLocation>
</comment>
<sequence>MELKSLKVLNLGFNDMSNAVLSHLKVSQGPVVTNTVIGQWNTTSWKLCGLDKDTYLTVFFDISSSDKDPSGNVNPQLYIQTTTRVKRSFWYRYQSFDGQPKLRVTTITRRWVESAIVSEDLGRPKSSKSRLDANLDIGLS</sequence>
<dbReference type="InterPro" id="IPR012990">
    <property type="entry name" value="Beta-sandwich_Sec23_24"/>
</dbReference>
<gene>
    <name evidence="3" type="ORF">LSAT_V11C500274590</name>
</gene>
<keyword evidence="1" id="KW-0479">Metal-binding</keyword>
<proteinExistence type="inferred from homology"/>
<dbReference type="PANTHER" id="PTHR11141">
    <property type="entry name" value="PROTEIN TRANSPORT PROTEIN SEC23"/>
    <property type="match status" value="1"/>
</dbReference>
<keyword evidence="1" id="KW-0813">Transport</keyword>
<keyword evidence="1" id="KW-0862">Zinc</keyword>
<keyword evidence="1" id="KW-0931">ER-Golgi transport</keyword>
<keyword evidence="1" id="KW-0963">Cytoplasm</keyword>
<dbReference type="EMBL" id="NBSK02000005">
    <property type="protein sequence ID" value="KAJ0208108.1"/>
    <property type="molecule type" value="Genomic_DNA"/>
</dbReference>
<dbReference type="SUPFAM" id="SSF81995">
    <property type="entry name" value="beta-sandwich domain of Sec23/24"/>
    <property type="match status" value="1"/>
</dbReference>
<dbReference type="Pfam" id="PF08033">
    <property type="entry name" value="Sec23_BS"/>
    <property type="match status" value="1"/>
</dbReference>